<dbReference type="InterPro" id="IPR051684">
    <property type="entry name" value="Electron_Trans/Redox"/>
</dbReference>
<evidence type="ECO:0000313" key="9">
    <source>
        <dbReference type="EMBL" id="MUN29617.1"/>
    </source>
</evidence>
<proteinExistence type="predicted"/>
<keyword evidence="7" id="KW-0812">Transmembrane</keyword>
<dbReference type="Gene3D" id="3.30.70.20">
    <property type="match status" value="1"/>
</dbReference>
<dbReference type="PANTHER" id="PTHR30176">
    <property type="entry name" value="FERREDOXIN-TYPE PROTEIN NAPH"/>
    <property type="match status" value="1"/>
</dbReference>
<feature type="transmembrane region" description="Helical" evidence="7">
    <location>
        <begin position="109"/>
        <end position="136"/>
    </location>
</feature>
<dbReference type="GO" id="GO:0005886">
    <property type="term" value="C:plasma membrane"/>
    <property type="evidence" value="ECO:0007669"/>
    <property type="project" value="TreeGrafter"/>
</dbReference>
<keyword evidence="2" id="KW-0004">4Fe-4S</keyword>
<keyword evidence="5" id="KW-0408">Iron</keyword>
<feature type="domain" description="4Fe-4S ferredoxin-type" evidence="8">
    <location>
        <begin position="343"/>
        <end position="375"/>
    </location>
</feature>
<keyword evidence="1" id="KW-0813">Transport</keyword>
<evidence type="ECO:0000256" key="6">
    <source>
        <dbReference type="ARBA" id="ARBA00023014"/>
    </source>
</evidence>
<dbReference type="EMBL" id="WGGD01000005">
    <property type="protein sequence ID" value="MUN29617.1"/>
    <property type="molecule type" value="Genomic_DNA"/>
</dbReference>
<name>A0A6A9QK14_SULME</name>
<feature type="transmembrane region" description="Helical" evidence="7">
    <location>
        <begin position="296"/>
        <end position="317"/>
    </location>
</feature>
<dbReference type="GO" id="GO:0046872">
    <property type="term" value="F:metal ion binding"/>
    <property type="evidence" value="ECO:0007669"/>
    <property type="project" value="UniProtKB-KW"/>
</dbReference>
<keyword evidence="3" id="KW-0479">Metal-binding</keyword>
<feature type="domain" description="4Fe-4S ferredoxin-type" evidence="8">
    <location>
        <begin position="378"/>
        <end position="407"/>
    </location>
</feature>
<dbReference type="GO" id="GO:0051539">
    <property type="term" value="F:4 iron, 4 sulfur cluster binding"/>
    <property type="evidence" value="ECO:0007669"/>
    <property type="project" value="UniProtKB-KW"/>
</dbReference>
<dbReference type="InterPro" id="IPR017896">
    <property type="entry name" value="4Fe4S_Fe-S-bd"/>
</dbReference>
<dbReference type="PANTHER" id="PTHR30176:SF3">
    <property type="entry name" value="FERREDOXIN-TYPE PROTEIN NAPH"/>
    <property type="match status" value="1"/>
</dbReference>
<protein>
    <submittedName>
        <fullName evidence="9">4Fe-4S dicluster domain-containing protein</fullName>
    </submittedName>
</protein>
<organism evidence="9 10">
    <name type="scientific">Sulfuracidifex metallicus DSM 6482 = JCM 9184</name>
    <dbReference type="NCBI Taxonomy" id="523847"/>
    <lineage>
        <taxon>Archaea</taxon>
        <taxon>Thermoproteota</taxon>
        <taxon>Thermoprotei</taxon>
        <taxon>Sulfolobales</taxon>
        <taxon>Sulfolobaceae</taxon>
        <taxon>Sulfuracidifex</taxon>
    </lineage>
</organism>
<evidence type="ECO:0000256" key="5">
    <source>
        <dbReference type="ARBA" id="ARBA00023004"/>
    </source>
</evidence>
<keyword evidence="4" id="KW-0249">Electron transport</keyword>
<feature type="transmembrane region" description="Helical" evidence="7">
    <location>
        <begin position="185"/>
        <end position="206"/>
    </location>
</feature>
<accession>A0A6A9QK14</accession>
<evidence type="ECO:0000256" key="7">
    <source>
        <dbReference type="SAM" id="Phobius"/>
    </source>
</evidence>
<evidence type="ECO:0000256" key="2">
    <source>
        <dbReference type="ARBA" id="ARBA00022485"/>
    </source>
</evidence>
<gene>
    <name evidence="9" type="ORF">GC250_09255</name>
</gene>
<comment type="caution">
    <text evidence="9">The sequence shown here is derived from an EMBL/GenBank/DDBJ whole genome shotgun (WGS) entry which is preliminary data.</text>
</comment>
<dbReference type="PROSITE" id="PS51379">
    <property type="entry name" value="4FE4S_FER_2"/>
    <property type="match status" value="2"/>
</dbReference>
<evidence type="ECO:0000313" key="10">
    <source>
        <dbReference type="Proteomes" id="UP000470772"/>
    </source>
</evidence>
<feature type="transmembrane region" description="Helical" evidence="7">
    <location>
        <begin position="261"/>
        <end position="284"/>
    </location>
</feature>
<reference evidence="9 10" key="1">
    <citation type="submission" date="2019-10" db="EMBL/GenBank/DDBJ databases">
        <title>Sequencing and Assembly of Multiple Reported Metal-Biooxidizing Members of the Extremely Thermoacidophilic Archaeal Family Sulfolobaceae.</title>
        <authorList>
            <person name="Counts J.A."/>
            <person name="Kelly R.M."/>
        </authorList>
    </citation>
    <scope>NUCLEOTIDE SEQUENCE [LARGE SCALE GENOMIC DNA]</scope>
    <source>
        <strain evidence="9 10">DSM 6482</strain>
    </source>
</reference>
<keyword evidence="10" id="KW-1185">Reference proteome</keyword>
<dbReference type="Pfam" id="PF13237">
    <property type="entry name" value="Fer4_10"/>
    <property type="match status" value="1"/>
</dbReference>
<keyword evidence="7" id="KW-1133">Transmembrane helix</keyword>
<feature type="transmembrane region" description="Helical" evidence="7">
    <location>
        <begin position="148"/>
        <end position="165"/>
    </location>
</feature>
<evidence type="ECO:0000256" key="1">
    <source>
        <dbReference type="ARBA" id="ARBA00022448"/>
    </source>
</evidence>
<dbReference type="Proteomes" id="UP000470772">
    <property type="component" value="Unassembled WGS sequence"/>
</dbReference>
<dbReference type="SUPFAM" id="SSF54862">
    <property type="entry name" value="4Fe-4S ferredoxins"/>
    <property type="match status" value="1"/>
</dbReference>
<dbReference type="OrthoDB" id="2837at2157"/>
<evidence type="ECO:0000256" key="3">
    <source>
        <dbReference type="ARBA" id="ARBA00022723"/>
    </source>
</evidence>
<keyword evidence="6" id="KW-0411">Iron-sulfur</keyword>
<evidence type="ECO:0000256" key="4">
    <source>
        <dbReference type="ARBA" id="ARBA00022982"/>
    </source>
</evidence>
<feature type="transmembrane region" description="Helical" evidence="7">
    <location>
        <begin position="66"/>
        <end position="89"/>
    </location>
</feature>
<evidence type="ECO:0000259" key="8">
    <source>
        <dbReference type="PROSITE" id="PS51379"/>
    </source>
</evidence>
<dbReference type="AlphaFoldDB" id="A0A6A9QK14"/>
<sequence>MNSAYINRNKGTGEELKLELTLLASSFIALVSLLTLRYLSLLDLPLALTFVIKAPQVKSYIRDRRVAFTFLVTSFASFLSLSYLFGFFTGNTPSPAFGLFPVYLFPFDLISIVAGITGSSNFSVVFGLGLLTVVLYKMKEIKKLSNRVRMGLMLLAYFVYSTYIPDFSPISSSVQYIPYMWFNGLGTYGGIEPSLLVGILGTFAVTSAISYMFGSRQICSVTCTAPYMLQGPFMDSMKRYNRTSTLGRKTLTSRLATWYKAIMWATWSSLLAAAILSYLNYLGVTDVSILGNDPTVFYVILYFNFLWYVQFLLMPYFGNYACVNHGICTWGSFNQLFGYLGPFKLKVKDPSTCLTCKTVDCAKACPVGLTDMRSSFIKKGEFKSFKCIGVGECIDDCPHDNIFIYDIRNVVKERLGFNKI</sequence>
<keyword evidence="7" id="KW-0472">Membrane</keyword>